<proteinExistence type="predicted"/>
<accession>A0ABU2ZFN9</accession>
<organism evidence="2 3">
    <name type="scientific">Croceicoccus esteveae</name>
    <dbReference type="NCBI Taxonomy" id="3075597"/>
    <lineage>
        <taxon>Bacteria</taxon>
        <taxon>Pseudomonadati</taxon>
        <taxon>Pseudomonadota</taxon>
        <taxon>Alphaproteobacteria</taxon>
        <taxon>Sphingomonadales</taxon>
        <taxon>Erythrobacteraceae</taxon>
        <taxon>Croceicoccus</taxon>
    </lineage>
</organism>
<dbReference type="RefSeq" id="WP_311339961.1">
    <property type="nucleotide sequence ID" value="NZ_JAVRHS010000002.1"/>
</dbReference>
<evidence type="ECO:0000313" key="2">
    <source>
        <dbReference type="EMBL" id="MDT0575398.1"/>
    </source>
</evidence>
<keyword evidence="1" id="KW-0732">Signal</keyword>
<protein>
    <submittedName>
        <fullName evidence="2">Uncharacterized protein</fullName>
    </submittedName>
</protein>
<reference evidence="2 3" key="1">
    <citation type="submission" date="2023-09" db="EMBL/GenBank/DDBJ databases">
        <authorList>
            <person name="Rey-Velasco X."/>
        </authorList>
    </citation>
    <scope>NUCLEOTIDE SEQUENCE [LARGE SCALE GENOMIC DNA]</scope>
    <source>
        <strain evidence="2 3">F390</strain>
    </source>
</reference>
<sequence length="136" mass="14873">MQTSIIVAFGAAALIASTAFAQDSDQTPPTKAELALAKRLEGRVAGDPVSCITAYPTTRAQVYDRVAIVWEHGDVLYVNRPANGAHALNDRDIMVQRRTTSQLCSVDTIEMRDNIGFFTGTVFLDQFVPYYRSDAG</sequence>
<evidence type="ECO:0000256" key="1">
    <source>
        <dbReference type="SAM" id="SignalP"/>
    </source>
</evidence>
<feature type="chain" id="PRO_5046235912" evidence="1">
    <location>
        <begin position="22"/>
        <end position="136"/>
    </location>
</feature>
<gene>
    <name evidence="2" type="ORF">RM533_04280</name>
</gene>
<dbReference type="Proteomes" id="UP001259803">
    <property type="component" value="Unassembled WGS sequence"/>
</dbReference>
<keyword evidence="3" id="KW-1185">Reference proteome</keyword>
<name>A0ABU2ZFN9_9SPHN</name>
<evidence type="ECO:0000313" key="3">
    <source>
        <dbReference type="Proteomes" id="UP001259803"/>
    </source>
</evidence>
<dbReference type="EMBL" id="JAVRHS010000002">
    <property type="protein sequence ID" value="MDT0575398.1"/>
    <property type="molecule type" value="Genomic_DNA"/>
</dbReference>
<comment type="caution">
    <text evidence="2">The sequence shown here is derived from an EMBL/GenBank/DDBJ whole genome shotgun (WGS) entry which is preliminary data.</text>
</comment>
<feature type="signal peptide" evidence="1">
    <location>
        <begin position="1"/>
        <end position="21"/>
    </location>
</feature>